<proteinExistence type="predicted"/>
<evidence type="ECO:0000313" key="1">
    <source>
        <dbReference type="EMBL" id="KAI4357059.1"/>
    </source>
</evidence>
<gene>
    <name evidence="1" type="ORF">L6164_001033</name>
</gene>
<name>A0ACB9Q7P1_BAUVA</name>
<dbReference type="EMBL" id="CM039426">
    <property type="protein sequence ID" value="KAI4357059.1"/>
    <property type="molecule type" value="Genomic_DNA"/>
</dbReference>
<protein>
    <submittedName>
        <fullName evidence="1">Uncharacterized protein</fullName>
    </submittedName>
</protein>
<dbReference type="Proteomes" id="UP000828941">
    <property type="component" value="Chromosome 1"/>
</dbReference>
<sequence>MVTVKCSYTVFPSQPTPKGPFWLSECDQIAPWTHVPTICVYKLKHSHNHNIDDFVERMRESLSKILVYYYPLAGRVRRIEGGRLELDCNEMGVTFLQAESPKSLDEYGNFEPNHTIAELLPKVDYSKPVEETPLLLAQLTRFSLGGLSLGLAVNHTIVDGSSLSHFVNSWAKLARGETLKEEEMPFLDRTILKTPNPVATPRFDHKSYEFKPLPLILGSSDNIAERKKDTSVALLPLTRDQVLKIKNKANEENTVSSSVRATRPYSRYEAIAAHIWRTGAKARKHDEHQPTVVRFVGDIRNKLKPSLPRKYFGNALLRTVTPICTSGEIISNPLCYAAQKIQEAIDKLTDEYMRSQLDFLASQEKVDWLRGSLHIVGGLNGLFYGNPNFSIVSWLSMPMYELDFGWGKPLYMGPGSLNEDGKTFIMPSPSGDGSVIVALRLQTTHMEAFQRFFYDDISIESSDIIKSNL</sequence>
<evidence type="ECO:0000313" key="2">
    <source>
        <dbReference type="Proteomes" id="UP000828941"/>
    </source>
</evidence>
<accession>A0ACB9Q7P1</accession>
<organism evidence="1 2">
    <name type="scientific">Bauhinia variegata</name>
    <name type="common">Purple orchid tree</name>
    <name type="synonym">Phanera variegata</name>
    <dbReference type="NCBI Taxonomy" id="167791"/>
    <lineage>
        <taxon>Eukaryota</taxon>
        <taxon>Viridiplantae</taxon>
        <taxon>Streptophyta</taxon>
        <taxon>Embryophyta</taxon>
        <taxon>Tracheophyta</taxon>
        <taxon>Spermatophyta</taxon>
        <taxon>Magnoliopsida</taxon>
        <taxon>eudicotyledons</taxon>
        <taxon>Gunneridae</taxon>
        <taxon>Pentapetalae</taxon>
        <taxon>rosids</taxon>
        <taxon>fabids</taxon>
        <taxon>Fabales</taxon>
        <taxon>Fabaceae</taxon>
        <taxon>Cercidoideae</taxon>
        <taxon>Cercideae</taxon>
        <taxon>Bauhiniinae</taxon>
        <taxon>Bauhinia</taxon>
    </lineage>
</organism>
<reference evidence="1 2" key="1">
    <citation type="journal article" date="2022" name="DNA Res.">
        <title>Chromosomal-level genome assembly of the orchid tree Bauhinia variegata (Leguminosae; Cercidoideae) supports the allotetraploid origin hypothesis of Bauhinia.</title>
        <authorList>
            <person name="Zhong Y."/>
            <person name="Chen Y."/>
            <person name="Zheng D."/>
            <person name="Pang J."/>
            <person name="Liu Y."/>
            <person name="Luo S."/>
            <person name="Meng S."/>
            <person name="Qian L."/>
            <person name="Wei D."/>
            <person name="Dai S."/>
            <person name="Zhou R."/>
        </authorList>
    </citation>
    <scope>NUCLEOTIDE SEQUENCE [LARGE SCALE GENOMIC DNA]</scope>
    <source>
        <strain evidence="1">BV-YZ2020</strain>
    </source>
</reference>
<keyword evidence="2" id="KW-1185">Reference proteome</keyword>
<comment type="caution">
    <text evidence="1">The sequence shown here is derived from an EMBL/GenBank/DDBJ whole genome shotgun (WGS) entry which is preliminary data.</text>
</comment>